<dbReference type="AlphaFoldDB" id="U4QZZ0"/>
<dbReference type="InterPro" id="IPR001789">
    <property type="entry name" value="Sig_transdc_resp-reg_receiver"/>
</dbReference>
<keyword evidence="6" id="KW-0805">Transcription regulation</keyword>
<keyword evidence="3" id="KW-0963">Cytoplasm</keyword>
<dbReference type="SMART" id="SM00448">
    <property type="entry name" value="REC"/>
    <property type="match status" value="1"/>
</dbReference>
<dbReference type="Pfam" id="PF00072">
    <property type="entry name" value="Response_reg"/>
    <property type="match status" value="1"/>
</dbReference>
<evidence type="ECO:0000256" key="9">
    <source>
        <dbReference type="ARBA" id="ARBA00024867"/>
    </source>
</evidence>
<evidence type="ECO:0000256" key="5">
    <source>
        <dbReference type="ARBA" id="ARBA00023012"/>
    </source>
</evidence>
<dbReference type="GO" id="GO:0000156">
    <property type="term" value="F:phosphorelay response regulator activity"/>
    <property type="evidence" value="ECO:0007669"/>
    <property type="project" value="TreeGrafter"/>
</dbReference>
<proteinExistence type="predicted"/>
<dbReference type="Gene3D" id="3.40.50.2300">
    <property type="match status" value="1"/>
</dbReference>
<dbReference type="GO" id="GO:0000987">
    <property type="term" value="F:cis-regulatory region sequence-specific DNA binding"/>
    <property type="evidence" value="ECO:0007669"/>
    <property type="project" value="UniProtKB-ARBA"/>
</dbReference>
<name>U4QZZ0_9FIRM</name>
<evidence type="ECO:0000256" key="3">
    <source>
        <dbReference type="ARBA" id="ARBA00022490"/>
    </source>
</evidence>
<dbReference type="STRING" id="1330534.L323_13670"/>
<dbReference type="GO" id="GO:0005829">
    <property type="term" value="C:cytosol"/>
    <property type="evidence" value="ECO:0007669"/>
    <property type="project" value="TreeGrafter"/>
</dbReference>
<comment type="function">
    <text evidence="9">May play the central regulatory role in sporulation. It may be an element of the effector pathway responsible for the activation of sporulation genes in response to nutritional stress. Spo0A may act in concert with spo0H (a sigma factor) to control the expression of some genes that are critical to the sporulation process.</text>
</comment>
<dbReference type="PROSITE" id="PS50110">
    <property type="entry name" value="RESPONSE_REGULATORY"/>
    <property type="match status" value="1"/>
</dbReference>
<dbReference type="PANTHER" id="PTHR48111">
    <property type="entry name" value="REGULATOR OF RPOS"/>
    <property type="match status" value="1"/>
</dbReference>
<comment type="subcellular location">
    <subcellularLocation>
        <location evidence="1">Cytoplasm</location>
    </subcellularLocation>
</comment>
<evidence type="ECO:0000313" key="12">
    <source>
        <dbReference type="EMBL" id="EPR10431.1"/>
    </source>
</evidence>
<reference evidence="12 13" key="1">
    <citation type="journal article" date="2013" name="Genome Announc.">
        <title>Draft Genome Sequence of the Cellulolytic Bacterium Clostridium papyrosolvens C7 (ATCC 700395).</title>
        <authorList>
            <person name="Zepeda V."/>
            <person name="Dassa B."/>
            <person name="Borovok I."/>
            <person name="Lamed R."/>
            <person name="Bayer E.A."/>
            <person name="Cate J.H."/>
        </authorList>
    </citation>
    <scope>NUCLEOTIDE SEQUENCE [LARGE SCALE GENOMIC DNA]</scope>
    <source>
        <strain evidence="12 13">C7</strain>
    </source>
</reference>
<evidence type="ECO:0000256" key="1">
    <source>
        <dbReference type="ARBA" id="ARBA00004496"/>
    </source>
</evidence>
<dbReference type="EMBL" id="ATAY01000063">
    <property type="protein sequence ID" value="EPR10431.1"/>
    <property type="molecule type" value="Genomic_DNA"/>
</dbReference>
<keyword evidence="7" id="KW-0238">DNA-binding</keyword>
<protein>
    <recommendedName>
        <fullName evidence="2">Stage 0 sporulation protein A homolog</fullName>
    </recommendedName>
</protein>
<evidence type="ECO:0000256" key="10">
    <source>
        <dbReference type="PROSITE-ProRule" id="PRU00169"/>
    </source>
</evidence>
<evidence type="ECO:0000259" key="11">
    <source>
        <dbReference type="PROSITE" id="PS50110"/>
    </source>
</evidence>
<dbReference type="InterPro" id="IPR039420">
    <property type="entry name" value="WalR-like"/>
</dbReference>
<dbReference type="SUPFAM" id="SSF52172">
    <property type="entry name" value="CheY-like"/>
    <property type="match status" value="1"/>
</dbReference>
<keyword evidence="5" id="KW-0902">Two-component regulatory system</keyword>
<dbReference type="RefSeq" id="WP_020816205.1">
    <property type="nucleotide sequence ID" value="NZ_ATAY01000063.1"/>
</dbReference>
<dbReference type="PATRIC" id="fig|1330534.3.peg.2714"/>
<dbReference type="GO" id="GO:0032993">
    <property type="term" value="C:protein-DNA complex"/>
    <property type="evidence" value="ECO:0007669"/>
    <property type="project" value="TreeGrafter"/>
</dbReference>
<sequence>MSINPLVLIIEDNDNIRNFVSIVLTTHNFKVDKAKTGKEGLSLFTSHSPDIILLDLGLPDIDGLDVLKRIREKSSTPIIVNTARSNEQDMIMALDLGADYIKKPFTTKELLSRIQTAITMQL</sequence>
<evidence type="ECO:0000256" key="4">
    <source>
        <dbReference type="ARBA" id="ARBA00022553"/>
    </source>
</evidence>
<comment type="caution">
    <text evidence="12">The sequence shown here is derived from an EMBL/GenBank/DDBJ whole genome shotgun (WGS) entry which is preliminary data.</text>
</comment>
<organism evidence="12 13">
    <name type="scientific">Ruminiclostridium papyrosolvens C7</name>
    <dbReference type="NCBI Taxonomy" id="1330534"/>
    <lineage>
        <taxon>Bacteria</taxon>
        <taxon>Bacillati</taxon>
        <taxon>Bacillota</taxon>
        <taxon>Clostridia</taxon>
        <taxon>Eubacteriales</taxon>
        <taxon>Oscillospiraceae</taxon>
        <taxon>Ruminiclostridium</taxon>
    </lineage>
</organism>
<feature type="modified residue" description="4-aspartylphosphate" evidence="10">
    <location>
        <position position="55"/>
    </location>
</feature>
<evidence type="ECO:0000313" key="13">
    <source>
        <dbReference type="Proteomes" id="UP000016860"/>
    </source>
</evidence>
<gene>
    <name evidence="12" type="ORF">L323_13670</name>
</gene>
<dbReference type="Proteomes" id="UP000016860">
    <property type="component" value="Unassembled WGS sequence"/>
</dbReference>
<dbReference type="GO" id="GO:0042802">
    <property type="term" value="F:identical protein binding"/>
    <property type="evidence" value="ECO:0007669"/>
    <property type="project" value="UniProtKB-ARBA"/>
</dbReference>
<keyword evidence="4 10" id="KW-0597">Phosphoprotein</keyword>
<accession>U4QZZ0</accession>
<evidence type="ECO:0000256" key="8">
    <source>
        <dbReference type="ARBA" id="ARBA00023163"/>
    </source>
</evidence>
<evidence type="ECO:0000256" key="7">
    <source>
        <dbReference type="ARBA" id="ARBA00023125"/>
    </source>
</evidence>
<dbReference type="OrthoDB" id="9790442at2"/>
<feature type="domain" description="Response regulatory" evidence="11">
    <location>
        <begin position="6"/>
        <end position="118"/>
    </location>
</feature>
<dbReference type="PANTHER" id="PTHR48111:SF50">
    <property type="entry name" value="KDP OPERON TRANSCRIPTIONAL REGULATORY PROTEIN KDPE"/>
    <property type="match status" value="1"/>
</dbReference>
<evidence type="ECO:0000256" key="2">
    <source>
        <dbReference type="ARBA" id="ARBA00018672"/>
    </source>
</evidence>
<dbReference type="FunFam" id="3.40.50.2300:FF:000021">
    <property type="entry name" value="Two-component system response regulator KdpE"/>
    <property type="match status" value="1"/>
</dbReference>
<evidence type="ECO:0000256" key="6">
    <source>
        <dbReference type="ARBA" id="ARBA00023015"/>
    </source>
</evidence>
<dbReference type="GO" id="GO:0045893">
    <property type="term" value="P:positive regulation of DNA-templated transcription"/>
    <property type="evidence" value="ECO:0007669"/>
    <property type="project" value="UniProtKB-ARBA"/>
</dbReference>
<dbReference type="InterPro" id="IPR011006">
    <property type="entry name" value="CheY-like_superfamily"/>
</dbReference>
<keyword evidence="8" id="KW-0804">Transcription</keyword>